<dbReference type="Proteomes" id="UP001055013">
    <property type="component" value="Unassembled WGS sequence"/>
</dbReference>
<organism evidence="1 2">
    <name type="scientific">Caballeronia novacaledonica</name>
    <dbReference type="NCBI Taxonomy" id="1544861"/>
    <lineage>
        <taxon>Bacteria</taxon>
        <taxon>Pseudomonadati</taxon>
        <taxon>Pseudomonadota</taxon>
        <taxon>Betaproteobacteria</taxon>
        <taxon>Burkholderiales</taxon>
        <taxon>Burkholderiaceae</taxon>
        <taxon>Caballeronia</taxon>
    </lineage>
</organism>
<dbReference type="EMBL" id="BPUR01000005">
    <property type="protein sequence ID" value="GJH17353.1"/>
    <property type="molecule type" value="Genomic_DNA"/>
</dbReference>
<evidence type="ECO:0000313" key="2">
    <source>
        <dbReference type="Proteomes" id="UP001055013"/>
    </source>
</evidence>
<accession>A0ACB5QQW6</accession>
<gene>
    <name evidence="1" type="ORF">CBA19CS22_12445</name>
</gene>
<reference evidence="1" key="1">
    <citation type="submission" date="2021-09" db="EMBL/GenBank/DDBJ databases">
        <title>Isolation and characterization of 3-chlorobenzoate degrading bacteria from soils in Shizuoka.</title>
        <authorList>
            <person name="Ifat A."/>
            <person name="Ogawa N."/>
            <person name="Kimbara K."/>
            <person name="Moriuchi R."/>
            <person name="Dohra H."/>
            <person name="Shintani M."/>
        </authorList>
    </citation>
    <scope>NUCLEOTIDE SEQUENCE</scope>
    <source>
        <strain evidence="1">19CS2-2</strain>
    </source>
</reference>
<sequence length="158" mass="17529">MTHSSIAVTIKREDPASHDGQVLLDELSAMLTVFSGDGGQSRFHIADFRSSNGMFYVARSTLGEPLGCGAFWHFDTRTAELKRIYSRPGASGVGKAILEQLEVDAAASGYRRLVLETRAVNKRAIRFYERNGFTPIQRYGAYMGQPDACCFEKMVVPR</sequence>
<name>A0ACB5QQW6_9BURK</name>
<evidence type="ECO:0000313" key="1">
    <source>
        <dbReference type="EMBL" id="GJH17353.1"/>
    </source>
</evidence>
<keyword evidence="2" id="KW-1185">Reference proteome</keyword>
<proteinExistence type="predicted"/>
<comment type="caution">
    <text evidence="1">The sequence shown here is derived from an EMBL/GenBank/DDBJ whole genome shotgun (WGS) entry which is preliminary data.</text>
</comment>
<protein>
    <submittedName>
        <fullName evidence="1">GNAT family N-acetyltransferase</fullName>
    </submittedName>
</protein>